<sequence length="401" mass="41057">MSRIGDLARLARQYRRATLLAVVVAVAIPLATAPPTQGASLPVNPLLSAVVLPALPGHTRAEAVAVNDLGQIAGTSTPGPAPSRAVLWSGQTATDLGGGHASGINSRGQVVGWEYLGGYGTYVQQPRLWHRGTTTDLTPPGSGLVVTSVVNRDGVVPMTYSASPSGYHQERAAVYSGGTLTPIEPPGVSGPHLSLTVVTDRGVVAGAYLPMFGADSFAFRCEAARCARLPGPAGRYSVSAANEKGVLVGTAEGLPTYALRWDGDRVSALPPLAGEVSARVAPGPQAVNESGDVVGHTVGSGGLTRATLWRRGQAIDLGAPLGHQSQAVAVNDFGDVVGWSEDGVGQRRAFLWRDGRSTDLGTVGGQSSEPVALNNWGVIVGRGVAANGGGQALKWVVAPLI</sequence>
<dbReference type="NCBIfam" id="TIGR02913">
    <property type="entry name" value="HAF_rpt"/>
    <property type="match status" value="1"/>
</dbReference>
<proteinExistence type="predicted"/>
<dbReference type="Proteomes" id="UP000199501">
    <property type="component" value="Unassembled WGS sequence"/>
</dbReference>
<keyword evidence="2" id="KW-1185">Reference proteome</keyword>
<dbReference type="OrthoDB" id="4310309at2"/>
<reference evidence="2" key="1">
    <citation type="submission" date="2016-10" db="EMBL/GenBank/DDBJ databases">
        <authorList>
            <person name="Varghese N."/>
            <person name="Submissions S."/>
        </authorList>
    </citation>
    <scope>NUCLEOTIDE SEQUENCE [LARGE SCALE GENOMIC DNA]</scope>
    <source>
        <strain evidence="2">IBRC-M 10403</strain>
    </source>
</reference>
<gene>
    <name evidence="1" type="ORF">SAMN05216174_12723</name>
</gene>
<organism evidence="1 2">
    <name type="scientific">Actinokineospora iranica</name>
    <dbReference type="NCBI Taxonomy" id="1271860"/>
    <lineage>
        <taxon>Bacteria</taxon>
        <taxon>Bacillati</taxon>
        <taxon>Actinomycetota</taxon>
        <taxon>Actinomycetes</taxon>
        <taxon>Pseudonocardiales</taxon>
        <taxon>Pseudonocardiaceae</taxon>
        <taxon>Actinokineospora</taxon>
    </lineage>
</organism>
<accession>A0A1G6Z9X5</accession>
<dbReference type="EMBL" id="FMZZ01000027">
    <property type="protein sequence ID" value="SDD99448.1"/>
    <property type="molecule type" value="Genomic_DNA"/>
</dbReference>
<dbReference type="InterPro" id="IPR014262">
    <property type="entry name" value="HAF_rpt"/>
</dbReference>
<protein>
    <submittedName>
        <fullName evidence="1">Probable extracellular repeat, HAF family</fullName>
    </submittedName>
</protein>
<evidence type="ECO:0000313" key="2">
    <source>
        <dbReference type="Proteomes" id="UP000199501"/>
    </source>
</evidence>
<dbReference type="RefSeq" id="WP_091457851.1">
    <property type="nucleotide sequence ID" value="NZ_FMZZ01000027.1"/>
</dbReference>
<dbReference type="AlphaFoldDB" id="A0A1G6Z9X5"/>
<evidence type="ECO:0000313" key="1">
    <source>
        <dbReference type="EMBL" id="SDD99448.1"/>
    </source>
</evidence>
<dbReference type="STRING" id="1271860.SAMN05216174_12723"/>
<name>A0A1G6Z9X5_9PSEU</name>